<dbReference type="InterPro" id="IPR051628">
    <property type="entry name" value="LUBAC_E3_Ligases"/>
</dbReference>
<dbReference type="SUPFAM" id="SSF57850">
    <property type="entry name" value="RING/U-box"/>
    <property type="match status" value="2"/>
</dbReference>
<feature type="transmembrane region" description="Helical" evidence="9">
    <location>
        <begin position="184"/>
        <end position="217"/>
    </location>
</feature>
<dbReference type="PANTHER" id="PTHR22770:SF13">
    <property type="entry name" value="RING-TYPE DOMAIN-CONTAINING PROTEIN"/>
    <property type="match status" value="1"/>
</dbReference>
<evidence type="ECO:0000256" key="8">
    <source>
        <dbReference type="SAM" id="MobiDB-lite"/>
    </source>
</evidence>
<comment type="caution">
    <text evidence="11">The sequence shown here is derived from an EMBL/GenBank/DDBJ whole genome shotgun (WGS) entry which is preliminary data.</text>
</comment>
<evidence type="ECO:0000256" key="2">
    <source>
        <dbReference type="ARBA" id="ARBA00022679"/>
    </source>
</evidence>
<keyword evidence="6" id="KW-0833">Ubl conjugation pathway</keyword>
<evidence type="ECO:0000256" key="4">
    <source>
        <dbReference type="ARBA" id="ARBA00022737"/>
    </source>
</evidence>
<keyword evidence="9" id="KW-0812">Transmembrane</keyword>
<keyword evidence="9" id="KW-0472">Membrane</keyword>
<dbReference type="Proteomes" id="UP000441208">
    <property type="component" value="Unassembled WGS sequence"/>
</dbReference>
<evidence type="ECO:0000256" key="5">
    <source>
        <dbReference type="ARBA" id="ARBA00022771"/>
    </source>
</evidence>
<evidence type="ECO:0000256" key="1">
    <source>
        <dbReference type="ARBA" id="ARBA00004906"/>
    </source>
</evidence>
<evidence type="ECO:0000313" key="11">
    <source>
        <dbReference type="EMBL" id="KAE8931816.1"/>
    </source>
</evidence>
<feature type="compositionally biased region" description="Low complexity" evidence="8">
    <location>
        <begin position="1"/>
        <end position="20"/>
    </location>
</feature>
<dbReference type="Gene3D" id="1.20.120.1750">
    <property type="match status" value="1"/>
</dbReference>
<reference evidence="13 14" key="1">
    <citation type="submission" date="2018-08" db="EMBL/GenBank/DDBJ databases">
        <title>Genomic investigation of the strawberry pathogen Phytophthora fragariae indicates pathogenicity is determined by transcriptional variation in three key races.</title>
        <authorList>
            <person name="Adams T.M."/>
            <person name="Armitage A.D."/>
            <person name="Sobczyk M.K."/>
            <person name="Bates H.J."/>
            <person name="Dunwell J.M."/>
            <person name="Nellist C.F."/>
            <person name="Harrison R.J."/>
        </authorList>
    </citation>
    <scope>NUCLEOTIDE SEQUENCE [LARGE SCALE GENOMIC DNA]</scope>
    <source>
        <strain evidence="12 14">NOV-71</strain>
        <strain evidence="11 13">NOV-9</strain>
    </source>
</reference>
<feature type="region of interest" description="Disordered" evidence="8">
    <location>
        <begin position="1"/>
        <end position="23"/>
    </location>
</feature>
<evidence type="ECO:0000259" key="10">
    <source>
        <dbReference type="PROSITE" id="PS51873"/>
    </source>
</evidence>
<keyword evidence="7" id="KW-0862">Zinc</keyword>
<dbReference type="GO" id="GO:0043161">
    <property type="term" value="P:proteasome-mediated ubiquitin-dependent protein catabolic process"/>
    <property type="evidence" value="ECO:0007669"/>
    <property type="project" value="TreeGrafter"/>
</dbReference>
<evidence type="ECO:0000256" key="3">
    <source>
        <dbReference type="ARBA" id="ARBA00022723"/>
    </source>
</evidence>
<protein>
    <recommendedName>
        <fullName evidence="10">RING-type domain-containing protein</fullName>
    </recommendedName>
</protein>
<evidence type="ECO:0000256" key="9">
    <source>
        <dbReference type="SAM" id="Phobius"/>
    </source>
</evidence>
<evidence type="ECO:0000256" key="6">
    <source>
        <dbReference type="ARBA" id="ARBA00022786"/>
    </source>
</evidence>
<dbReference type="GO" id="GO:0097039">
    <property type="term" value="P:protein linear polyubiquitination"/>
    <property type="evidence" value="ECO:0007669"/>
    <property type="project" value="TreeGrafter"/>
</dbReference>
<keyword evidence="2" id="KW-0808">Transferase</keyword>
<dbReference type="PANTHER" id="PTHR22770">
    <property type="entry name" value="UBIQUITIN CONJUGATING ENZYME 7 INTERACTING PROTEIN-RELATED"/>
    <property type="match status" value="1"/>
</dbReference>
<name>A0A6A3EHU5_9STRA</name>
<comment type="pathway">
    <text evidence="1">Protein modification; protein ubiquitination.</text>
</comment>
<dbReference type="InterPro" id="IPR044066">
    <property type="entry name" value="TRIAD_supradom"/>
</dbReference>
<keyword evidence="5" id="KW-0863">Zinc-finger</keyword>
<dbReference type="AlphaFoldDB" id="A0A6A3EHU5"/>
<evidence type="ECO:0000313" key="13">
    <source>
        <dbReference type="Proteomes" id="UP000429523"/>
    </source>
</evidence>
<feature type="domain" description="RING-type" evidence="10">
    <location>
        <begin position="297"/>
        <end position="523"/>
    </location>
</feature>
<dbReference type="GO" id="GO:0004842">
    <property type="term" value="F:ubiquitin-protein transferase activity"/>
    <property type="evidence" value="ECO:0007669"/>
    <property type="project" value="TreeGrafter"/>
</dbReference>
<proteinExistence type="predicted"/>
<dbReference type="PROSITE" id="PS51873">
    <property type="entry name" value="TRIAD"/>
    <property type="match status" value="1"/>
</dbReference>
<evidence type="ECO:0000313" key="12">
    <source>
        <dbReference type="EMBL" id="KAE9104881.1"/>
    </source>
</evidence>
<gene>
    <name evidence="12" type="ORF">PF007_g13899</name>
    <name evidence="11" type="ORF">PF009_g18132</name>
</gene>
<accession>A0A6A3EHU5</accession>
<dbReference type="EMBL" id="QXFZ01000785">
    <property type="protein sequence ID" value="KAE9104881.1"/>
    <property type="molecule type" value="Genomic_DNA"/>
</dbReference>
<dbReference type="EMBL" id="QXGF01001193">
    <property type="protein sequence ID" value="KAE8931816.1"/>
    <property type="molecule type" value="Genomic_DNA"/>
</dbReference>
<dbReference type="GO" id="GO:0000151">
    <property type="term" value="C:ubiquitin ligase complex"/>
    <property type="evidence" value="ECO:0007669"/>
    <property type="project" value="TreeGrafter"/>
</dbReference>
<dbReference type="Proteomes" id="UP000429523">
    <property type="component" value="Unassembled WGS sequence"/>
</dbReference>
<sequence>MMPLSSPPRSASAPSYRAAEPFPPPQRLYQAAAEFSPLFSDAQPQTLSSYRPRRRVTVVRRPAGCNLVRPCALASRITRMLLFNGCSAVLSVMGALVVWPGAALAVVTMPLLGCGVVVFEKLLRVAFFLCCTDAFIYNALAASAADCIDMDVAEWGVSASSSNELPRCCRFECRRRSEEQTDRSVLATVCFGCFKVLVGAAQMLAVGAVVGVLGFLIGDKRVPVHLDALSTQYPFSVYTTAFGLLLVALAMLHGVTRVSKVVTRFFCCETRATPAVGVVVMPSTATSKARGKHNKKKTLSCSCSKTKSLTRVVTLSRCQHPVCFKCLSKTCADALTNATLAACSKCSKEIALDQVEIVLSRSEFAMYAARRLKEDSPRTHCASCIAMKDVCQLKVAPCGHHYCRSCLLRMCRLALADRALVPLRCCKKELPHDYVRESLLGAADYAKYQKLMAEKDWKVSDLTSDAEYTATVKAMGAKQCPGCGIGVQRDFGCVHMTCPNGHQFCYTCLQFWGSCNCPLIPESELRAILGE</sequence>
<feature type="transmembrane region" description="Helical" evidence="9">
    <location>
        <begin position="237"/>
        <end position="255"/>
    </location>
</feature>
<dbReference type="GO" id="GO:0043130">
    <property type="term" value="F:ubiquitin binding"/>
    <property type="evidence" value="ECO:0007669"/>
    <property type="project" value="TreeGrafter"/>
</dbReference>
<evidence type="ECO:0000313" key="14">
    <source>
        <dbReference type="Proteomes" id="UP000441208"/>
    </source>
</evidence>
<dbReference type="InterPro" id="IPR017907">
    <property type="entry name" value="Znf_RING_CS"/>
</dbReference>
<keyword evidence="4" id="KW-0677">Repeat</keyword>
<keyword evidence="3" id="KW-0479">Metal-binding</keyword>
<dbReference type="GO" id="GO:0008270">
    <property type="term" value="F:zinc ion binding"/>
    <property type="evidence" value="ECO:0007669"/>
    <property type="project" value="UniProtKB-KW"/>
</dbReference>
<organism evidence="11 13">
    <name type="scientific">Phytophthora fragariae</name>
    <dbReference type="NCBI Taxonomy" id="53985"/>
    <lineage>
        <taxon>Eukaryota</taxon>
        <taxon>Sar</taxon>
        <taxon>Stramenopiles</taxon>
        <taxon>Oomycota</taxon>
        <taxon>Peronosporomycetes</taxon>
        <taxon>Peronosporales</taxon>
        <taxon>Peronosporaceae</taxon>
        <taxon>Phytophthora</taxon>
    </lineage>
</organism>
<dbReference type="PROSITE" id="PS00518">
    <property type="entry name" value="ZF_RING_1"/>
    <property type="match status" value="2"/>
</dbReference>
<keyword evidence="9" id="KW-1133">Transmembrane helix</keyword>
<dbReference type="CDD" id="cd20336">
    <property type="entry name" value="Rcat_RBR"/>
    <property type="match status" value="1"/>
</dbReference>
<evidence type="ECO:0000256" key="7">
    <source>
        <dbReference type="ARBA" id="ARBA00022833"/>
    </source>
</evidence>